<accession>A0A4S9DAI2</accession>
<dbReference type="AlphaFoldDB" id="A0A4S9DAI2"/>
<gene>
    <name evidence="1" type="ORF">D6D13_00869</name>
</gene>
<comment type="caution">
    <text evidence="1">The sequence shown here is derived from an EMBL/GenBank/DDBJ whole genome shotgun (WGS) entry which is preliminary data.</text>
</comment>
<dbReference type="EMBL" id="QZAS01000002">
    <property type="protein sequence ID" value="THX17431.1"/>
    <property type="molecule type" value="Genomic_DNA"/>
</dbReference>
<sequence>MPSVVWSVEMHNVLKIGLVARREPLTITPLVEGCTDLKNIVHFHSMRVTNFCIRGGGIDVEYLKRHLHIKSLAEHLPLIIINTS</sequence>
<protein>
    <submittedName>
        <fullName evidence="1">Uncharacterized protein</fullName>
    </submittedName>
</protein>
<reference evidence="1" key="1">
    <citation type="submission" date="2018-10" db="EMBL/GenBank/DDBJ databases">
        <title>Fifty Aureobasidium pullulans genomes reveal a recombining polyextremotolerant generalist.</title>
        <authorList>
            <person name="Gostincar C."/>
            <person name="Turk M."/>
            <person name="Zajc J."/>
            <person name="Gunde-Cimerman N."/>
        </authorList>
    </citation>
    <scope>NUCLEOTIDE SEQUENCE [LARGE SCALE GENOMIC DNA]</scope>
    <source>
        <strain evidence="1">EXF-10085</strain>
    </source>
</reference>
<evidence type="ECO:0000313" key="1">
    <source>
        <dbReference type="EMBL" id="THX17431.1"/>
    </source>
</evidence>
<organism evidence="1">
    <name type="scientific">Aureobasidium pullulans</name>
    <name type="common">Black yeast</name>
    <name type="synonym">Pullularia pullulans</name>
    <dbReference type="NCBI Taxonomy" id="5580"/>
    <lineage>
        <taxon>Eukaryota</taxon>
        <taxon>Fungi</taxon>
        <taxon>Dikarya</taxon>
        <taxon>Ascomycota</taxon>
        <taxon>Pezizomycotina</taxon>
        <taxon>Dothideomycetes</taxon>
        <taxon>Dothideomycetidae</taxon>
        <taxon>Dothideales</taxon>
        <taxon>Saccotheciaceae</taxon>
        <taxon>Aureobasidium</taxon>
    </lineage>
</organism>
<name>A0A4S9DAI2_AURPU</name>
<proteinExistence type="predicted"/>